<reference evidence="2" key="2">
    <citation type="submission" date="2020-09" db="EMBL/GenBank/DDBJ databases">
        <title>Novel species in genus Aeromicrobium.</title>
        <authorList>
            <person name="Zhang G."/>
        </authorList>
    </citation>
    <scope>NUCLEOTIDE SEQUENCE</scope>
    <source>
        <strain evidence="2">SSW1-57</strain>
    </source>
</reference>
<dbReference type="PROSITE" id="PS51257">
    <property type="entry name" value="PROKAR_LIPOPROTEIN"/>
    <property type="match status" value="1"/>
</dbReference>
<protein>
    <submittedName>
        <fullName evidence="2">Uncharacterized protein</fullName>
    </submittedName>
</protein>
<gene>
    <name evidence="3" type="ORF">BJ975_000875</name>
    <name evidence="2" type="ORF">IDH50_16020</name>
</gene>
<feature type="signal peptide" evidence="1">
    <location>
        <begin position="1"/>
        <end position="20"/>
    </location>
</feature>
<dbReference type="AlphaFoldDB" id="A0A8I0G1E1"/>
<comment type="caution">
    <text evidence="2">The sequence shown here is derived from an EMBL/GenBank/DDBJ whole genome shotgun (WGS) entry which is preliminary data.</text>
</comment>
<evidence type="ECO:0000313" key="3">
    <source>
        <dbReference type="EMBL" id="NYI37500.1"/>
    </source>
</evidence>
<proteinExistence type="predicted"/>
<sequence>MGIRGTIVALLACVVLAGCAGSTEGSAVTPAFTLPVGPTTWDTTAPAWLLDGTLHVGDVTVELGDDVDQFVLGATGVYWNRGGTLLFTSAEGDIREVADVGWDNLAVSADRSVLATVDQSRGPTDRYGTHVIQVAAFDTRTGEQLYRTPDEKPDREADLADLYGEIMPLLHGVSTEHVFFDGATIDLEDGSREAATLDADGLEVYPHLADTLFPAGYRVSISGEGRHRELSDSSLYGPGLLSPDRSTIFDTSAWPTQAVVYDAASGDQRGIDAPWEHFTLAGWSDADTFFGVAEEIDEAHVDNIVRARQVVTCELRSLRCEPVSPVVPTPEEGDPATLLVEGTAAL</sequence>
<dbReference type="EMBL" id="JACWMT010000003">
    <property type="protein sequence ID" value="MBD1271752.1"/>
    <property type="molecule type" value="Genomic_DNA"/>
</dbReference>
<evidence type="ECO:0000313" key="5">
    <source>
        <dbReference type="Proteomes" id="UP000659061"/>
    </source>
</evidence>
<organism evidence="2 5">
    <name type="scientific">Aeromicrobium tamlense</name>
    <dbReference type="NCBI Taxonomy" id="375541"/>
    <lineage>
        <taxon>Bacteria</taxon>
        <taxon>Bacillati</taxon>
        <taxon>Actinomycetota</taxon>
        <taxon>Actinomycetes</taxon>
        <taxon>Propionibacteriales</taxon>
        <taxon>Nocardioidaceae</taxon>
        <taxon>Aeromicrobium</taxon>
    </lineage>
</organism>
<accession>A0A8I0G1E1</accession>
<dbReference type="RefSeq" id="WP_179424006.1">
    <property type="nucleotide sequence ID" value="NZ_BAAAMP010000003.1"/>
</dbReference>
<dbReference type="EMBL" id="JACBZN010000001">
    <property type="protein sequence ID" value="NYI37500.1"/>
    <property type="molecule type" value="Genomic_DNA"/>
</dbReference>
<feature type="chain" id="PRO_5039071175" evidence="1">
    <location>
        <begin position="21"/>
        <end position="346"/>
    </location>
</feature>
<keyword evidence="4" id="KW-1185">Reference proteome</keyword>
<dbReference type="Proteomes" id="UP000587211">
    <property type="component" value="Unassembled WGS sequence"/>
</dbReference>
<evidence type="ECO:0000313" key="4">
    <source>
        <dbReference type="Proteomes" id="UP000587211"/>
    </source>
</evidence>
<evidence type="ECO:0000313" key="2">
    <source>
        <dbReference type="EMBL" id="MBD1271752.1"/>
    </source>
</evidence>
<name>A0A8I0G1E1_9ACTN</name>
<reference evidence="3 4" key="1">
    <citation type="submission" date="2020-07" db="EMBL/GenBank/DDBJ databases">
        <title>Sequencing the genomes of 1000 actinobacteria strains.</title>
        <authorList>
            <person name="Klenk H.-P."/>
        </authorList>
    </citation>
    <scope>NUCLEOTIDE SEQUENCE [LARGE SCALE GENOMIC DNA]</scope>
    <source>
        <strain evidence="3 4">DSM 19087</strain>
    </source>
</reference>
<evidence type="ECO:0000256" key="1">
    <source>
        <dbReference type="SAM" id="SignalP"/>
    </source>
</evidence>
<dbReference type="Proteomes" id="UP000659061">
    <property type="component" value="Unassembled WGS sequence"/>
</dbReference>
<keyword evidence="1" id="KW-0732">Signal</keyword>